<organism evidence="7 8">
    <name type="scientific">Populus tomentosa</name>
    <name type="common">Chinese white poplar</name>
    <dbReference type="NCBI Taxonomy" id="118781"/>
    <lineage>
        <taxon>Eukaryota</taxon>
        <taxon>Viridiplantae</taxon>
        <taxon>Streptophyta</taxon>
        <taxon>Embryophyta</taxon>
        <taxon>Tracheophyta</taxon>
        <taxon>Spermatophyta</taxon>
        <taxon>Magnoliopsida</taxon>
        <taxon>eudicotyledons</taxon>
        <taxon>Gunneridae</taxon>
        <taxon>Pentapetalae</taxon>
        <taxon>rosids</taxon>
        <taxon>fabids</taxon>
        <taxon>Malpighiales</taxon>
        <taxon>Salicaceae</taxon>
        <taxon>Saliceae</taxon>
        <taxon>Populus</taxon>
    </lineage>
</organism>
<evidence type="ECO:0000256" key="5">
    <source>
        <dbReference type="ARBA" id="ARBA00022691"/>
    </source>
</evidence>
<evidence type="ECO:0000256" key="3">
    <source>
        <dbReference type="ARBA" id="ARBA00022603"/>
    </source>
</evidence>
<keyword evidence="5" id="KW-0949">S-adenosyl-L-methionine</keyword>
<feature type="signal peptide" evidence="6">
    <location>
        <begin position="1"/>
        <end position="19"/>
    </location>
</feature>
<accession>A0A8X8C190</accession>
<dbReference type="AlphaFoldDB" id="A0A8X8C190"/>
<feature type="chain" id="PRO_5036456492" description="carnosine N-methyltransferase" evidence="6">
    <location>
        <begin position="20"/>
        <end position="251"/>
    </location>
</feature>
<keyword evidence="3" id="KW-0489">Methyltransferase</keyword>
<dbReference type="EMBL" id="JAAWWB010001518">
    <property type="protein sequence ID" value="KAG6735939.1"/>
    <property type="molecule type" value="Genomic_DNA"/>
</dbReference>
<dbReference type="SMART" id="SM01296">
    <property type="entry name" value="N2227"/>
    <property type="match status" value="1"/>
</dbReference>
<dbReference type="GO" id="GO:0032259">
    <property type="term" value="P:methylation"/>
    <property type="evidence" value="ECO:0007669"/>
    <property type="project" value="UniProtKB-KW"/>
</dbReference>
<keyword evidence="6" id="KW-0732">Signal</keyword>
<dbReference type="PANTHER" id="PTHR12303">
    <property type="entry name" value="CARNOSINE N-METHYLTRANSFERASE"/>
    <property type="match status" value="1"/>
</dbReference>
<evidence type="ECO:0000313" key="8">
    <source>
        <dbReference type="Proteomes" id="UP000886885"/>
    </source>
</evidence>
<evidence type="ECO:0000256" key="2">
    <source>
        <dbReference type="ARBA" id="ARBA00012003"/>
    </source>
</evidence>
<evidence type="ECO:0000256" key="1">
    <source>
        <dbReference type="ARBA" id="ARBA00010086"/>
    </source>
</evidence>
<dbReference type="Proteomes" id="UP000886885">
    <property type="component" value="Unassembled WGS sequence"/>
</dbReference>
<name>A0A8X8C190_POPTO</name>
<evidence type="ECO:0000256" key="4">
    <source>
        <dbReference type="ARBA" id="ARBA00022679"/>
    </source>
</evidence>
<dbReference type="SUPFAM" id="SSF53335">
    <property type="entry name" value="S-adenosyl-L-methionine-dependent methyltransferases"/>
    <property type="match status" value="1"/>
</dbReference>
<keyword evidence="8" id="KW-1185">Reference proteome</keyword>
<dbReference type="OrthoDB" id="978at2759"/>
<evidence type="ECO:0000313" key="7">
    <source>
        <dbReference type="EMBL" id="KAG6735939.1"/>
    </source>
</evidence>
<sequence>MFSSWCGLGHLALEISCLGFVSQGNEFSYYMMICSSFILNQTQNAGEWTIYPWIHSNCNSLSDSDQLRPVSFPDIHPASAGIPEGFSMCGGDFVEVYSDPSQVGVWDAVVTCFFIDTAHNIVEYIEIISRILKDGGVWINLGPLLYHFADMYGQEDEMSIELSLEDVRCVAFNYGFEVEVITSTPYIFEGKTIETTYATNPRSMMQLQSLPSAHAGVVFANIFDFDFSQNRYFAAFWTMRKKSAAAEKLST</sequence>
<dbReference type="InterPro" id="IPR012901">
    <property type="entry name" value="CARME"/>
</dbReference>
<gene>
    <name evidence="7" type="ORF">POTOM_061377</name>
</gene>
<proteinExistence type="inferred from homology"/>
<dbReference type="PANTHER" id="PTHR12303:SF6">
    <property type="entry name" value="CARNOSINE N-METHYLTRANSFERASE"/>
    <property type="match status" value="1"/>
</dbReference>
<comment type="caution">
    <text evidence="7">The sequence shown here is derived from an EMBL/GenBank/DDBJ whole genome shotgun (WGS) entry which is preliminary data.</text>
</comment>
<dbReference type="GO" id="GO:0030735">
    <property type="term" value="F:carnosine N-methyltransferase activity"/>
    <property type="evidence" value="ECO:0007669"/>
    <property type="project" value="UniProtKB-EC"/>
</dbReference>
<evidence type="ECO:0000256" key="6">
    <source>
        <dbReference type="SAM" id="SignalP"/>
    </source>
</evidence>
<dbReference type="Pfam" id="PF07942">
    <property type="entry name" value="CARME"/>
    <property type="match status" value="1"/>
</dbReference>
<reference evidence="7" key="1">
    <citation type="journal article" date="2020" name="bioRxiv">
        <title>Hybrid origin of Populus tomentosa Carr. identified through genome sequencing and phylogenomic analysis.</title>
        <authorList>
            <person name="An X."/>
            <person name="Gao K."/>
            <person name="Chen Z."/>
            <person name="Li J."/>
            <person name="Yang X."/>
            <person name="Yang X."/>
            <person name="Zhou J."/>
            <person name="Guo T."/>
            <person name="Zhao T."/>
            <person name="Huang S."/>
            <person name="Miao D."/>
            <person name="Khan W.U."/>
            <person name="Rao P."/>
            <person name="Ye M."/>
            <person name="Lei B."/>
            <person name="Liao W."/>
            <person name="Wang J."/>
            <person name="Ji L."/>
            <person name="Li Y."/>
            <person name="Guo B."/>
            <person name="Mustafa N.S."/>
            <person name="Li S."/>
            <person name="Yun Q."/>
            <person name="Keller S.R."/>
            <person name="Mao J."/>
            <person name="Zhang R."/>
            <person name="Strauss S.H."/>
        </authorList>
    </citation>
    <scope>NUCLEOTIDE SEQUENCE</scope>
    <source>
        <strain evidence="7">GM15</strain>
        <tissue evidence="7">Leaf</tissue>
    </source>
</reference>
<keyword evidence="4" id="KW-0808">Transferase</keyword>
<dbReference type="InterPro" id="IPR029063">
    <property type="entry name" value="SAM-dependent_MTases_sf"/>
</dbReference>
<comment type="similarity">
    <text evidence="1">Belongs to the carnosine N-methyltransferase family.</text>
</comment>
<protein>
    <recommendedName>
        <fullName evidence="2">carnosine N-methyltransferase</fullName>
        <ecNumber evidence="2">2.1.1.22</ecNumber>
    </recommendedName>
</protein>
<dbReference type="EC" id="2.1.1.22" evidence="2"/>